<proteinExistence type="predicted"/>
<dbReference type="PANTHER" id="PTHR37422">
    <property type="entry name" value="TEICHURONIC ACID BIOSYNTHESIS PROTEIN TUAE"/>
    <property type="match status" value="1"/>
</dbReference>
<comment type="caution">
    <text evidence="7">The sequence shown here is derived from an EMBL/GenBank/DDBJ whole genome shotgun (WGS) entry which is preliminary data.</text>
</comment>
<organism evidence="7 8">
    <name type="scientific">Pedobacter cryoconitis</name>
    <dbReference type="NCBI Taxonomy" id="188932"/>
    <lineage>
        <taxon>Bacteria</taxon>
        <taxon>Pseudomonadati</taxon>
        <taxon>Bacteroidota</taxon>
        <taxon>Sphingobacteriia</taxon>
        <taxon>Sphingobacteriales</taxon>
        <taxon>Sphingobacteriaceae</taxon>
        <taxon>Pedobacter</taxon>
    </lineage>
</organism>
<feature type="transmembrane region" description="Helical" evidence="5">
    <location>
        <begin position="256"/>
        <end position="289"/>
    </location>
</feature>
<keyword evidence="4 5" id="KW-0472">Membrane</keyword>
<evidence type="ECO:0000256" key="4">
    <source>
        <dbReference type="ARBA" id="ARBA00023136"/>
    </source>
</evidence>
<feature type="transmembrane region" description="Helical" evidence="5">
    <location>
        <begin position="39"/>
        <end position="57"/>
    </location>
</feature>
<dbReference type="EMBL" id="JACHCE010000005">
    <property type="protein sequence ID" value="MBB5637361.1"/>
    <property type="molecule type" value="Genomic_DNA"/>
</dbReference>
<dbReference type="PANTHER" id="PTHR37422:SF17">
    <property type="entry name" value="O-ANTIGEN LIGASE"/>
    <property type="match status" value="1"/>
</dbReference>
<reference evidence="7 8" key="1">
    <citation type="submission" date="2020-08" db="EMBL/GenBank/DDBJ databases">
        <title>Genomic Encyclopedia of Type Strains, Phase IV (KMG-V): Genome sequencing to study the core and pangenomes of soil and plant-associated prokaryotes.</title>
        <authorList>
            <person name="Whitman W."/>
        </authorList>
    </citation>
    <scope>NUCLEOTIDE SEQUENCE [LARGE SCALE GENOMIC DNA]</scope>
    <source>
        <strain evidence="7 8">S3M1</strain>
    </source>
</reference>
<feature type="transmembrane region" description="Helical" evidence="5">
    <location>
        <begin position="117"/>
        <end position="135"/>
    </location>
</feature>
<feature type="transmembrane region" description="Helical" evidence="5">
    <location>
        <begin position="147"/>
        <end position="165"/>
    </location>
</feature>
<dbReference type="Proteomes" id="UP000537204">
    <property type="component" value="Unassembled WGS sequence"/>
</dbReference>
<sequence>MDKAASFYKSNKLSIIILSIVILICLGICLFVVDLGILLPIAVIGISCLIAIQISFIKNPKLIIWVLVFYCFTFGILGREIGSFPFGTLQDGMLLLGWLTLIFTADQHDWKLLNNDIVILMLIWFLISVFEVANPAGASVQGWLQEIRAAALYPFMIVPLGFLLLKKNKDLNVFLYLIIGLSLLASLNGIKQLYIGPSPGEQRFLDEGGNVTHILWGRLRVFSFYSDAGQFGASQAHIALIALVLALGPFKIWKRVLLFIAAMIMVYGMLISGTRGALFALVIGVFLAIVLSKQFKIIIIGGLIAFSLLFVLKYTTIGNTNYQIFRLRSAFDPKEASLNVRLMNQQILREYLGSRPLGGGLGVIGVWGETYNKDKFLSTVQPDSYWVKVWAMYGIVGFTIWICIMMYILGKCCGIVWRIEDKGLKIKAMALTSGYAGILICSYANEVINTAPSSYVVYISWVFVLISPKLEEELKQQKNKNLNLV</sequence>
<keyword evidence="2 5" id="KW-0812">Transmembrane</keyword>
<dbReference type="AlphaFoldDB" id="A0A7W8ZNP9"/>
<dbReference type="InterPro" id="IPR051533">
    <property type="entry name" value="WaaL-like"/>
</dbReference>
<feature type="transmembrane region" description="Helical" evidence="5">
    <location>
        <begin position="295"/>
        <end position="312"/>
    </location>
</feature>
<dbReference type="Pfam" id="PF04932">
    <property type="entry name" value="Wzy_C"/>
    <property type="match status" value="1"/>
</dbReference>
<evidence type="ECO:0000256" key="5">
    <source>
        <dbReference type="SAM" id="Phobius"/>
    </source>
</evidence>
<comment type="subcellular location">
    <subcellularLocation>
        <location evidence="1">Membrane</location>
        <topology evidence="1">Multi-pass membrane protein</topology>
    </subcellularLocation>
</comment>
<evidence type="ECO:0000256" key="1">
    <source>
        <dbReference type="ARBA" id="ARBA00004141"/>
    </source>
</evidence>
<protein>
    <recommendedName>
        <fullName evidence="6">O-antigen ligase-related domain-containing protein</fullName>
    </recommendedName>
</protein>
<feature type="transmembrane region" description="Helical" evidence="5">
    <location>
        <begin position="351"/>
        <end position="370"/>
    </location>
</feature>
<evidence type="ECO:0000313" key="7">
    <source>
        <dbReference type="EMBL" id="MBB5637361.1"/>
    </source>
</evidence>
<evidence type="ECO:0000313" key="8">
    <source>
        <dbReference type="Proteomes" id="UP000537204"/>
    </source>
</evidence>
<accession>A0A7W8ZNP9</accession>
<feature type="transmembrane region" description="Helical" evidence="5">
    <location>
        <begin position="84"/>
        <end position="105"/>
    </location>
</feature>
<feature type="transmembrane region" description="Helical" evidence="5">
    <location>
        <begin position="228"/>
        <end position="249"/>
    </location>
</feature>
<dbReference type="InterPro" id="IPR007016">
    <property type="entry name" value="O-antigen_ligase-rel_domated"/>
</dbReference>
<dbReference type="GO" id="GO:0016020">
    <property type="term" value="C:membrane"/>
    <property type="evidence" value="ECO:0007669"/>
    <property type="project" value="UniProtKB-SubCell"/>
</dbReference>
<feature type="transmembrane region" description="Helical" evidence="5">
    <location>
        <begin position="12"/>
        <end position="33"/>
    </location>
</feature>
<feature type="transmembrane region" description="Helical" evidence="5">
    <location>
        <begin position="172"/>
        <end position="190"/>
    </location>
</feature>
<evidence type="ECO:0000256" key="3">
    <source>
        <dbReference type="ARBA" id="ARBA00022989"/>
    </source>
</evidence>
<evidence type="ECO:0000259" key="6">
    <source>
        <dbReference type="Pfam" id="PF04932"/>
    </source>
</evidence>
<evidence type="ECO:0000256" key="2">
    <source>
        <dbReference type="ARBA" id="ARBA00022692"/>
    </source>
</evidence>
<gene>
    <name evidence="7" type="ORF">HDE68_003276</name>
</gene>
<name>A0A7W8ZNP9_9SPHI</name>
<feature type="transmembrane region" description="Helical" evidence="5">
    <location>
        <begin position="62"/>
        <end position="78"/>
    </location>
</feature>
<feature type="domain" description="O-antigen ligase-related" evidence="6">
    <location>
        <begin position="261"/>
        <end position="402"/>
    </location>
</feature>
<dbReference type="RefSeq" id="WP_183883242.1">
    <property type="nucleotide sequence ID" value="NZ_JACHCD010000001.1"/>
</dbReference>
<feature type="transmembrane region" description="Helical" evidence="5">
    <location>
        <begin position="390"/>
        <end position="408"/>
    </location>
</feature>
<keyword evidence="3 5" id="KW-1133">Transmembrane helix</keyword>